<name>A0A9D9ENU4_9SPIR</name>
<organism evidence="1 2">
    <name type="scientific">Candidatus Avitreponema avistercoris</name>
    <dbReference type="NCBI Taxonomy" id="2840705"/>
    <lineage>
        <taxon>Bacteria</taxon>
        <taxon>Pseudomonadati</taxon>
        <taxon>Spirochaetota</taxon>
        <taxon>Spirochaetia</taxon>
        <taxon>Spirochaetales</taxon>
        <taxon>Candidatus Avitreponema</taxon>
    </lineage>
</organism>
<sequence length="160" mass="17657">MKLVITDLAESNFSITGEHKIIRPGAIAPCIGCFGCWVQTPGRCVIHDGWETLGETLGKSEELILISACCWGSVSPFVKTAQDRILSFFLPDFKIRRGEMHHKLRYKGTRSLTAVFYGSVTERERETAEKLMRANAVNYSASLAAVHFCASAKDTEGVSL</sequence>
<dbReference type="SUPFAM" id="SSF52218">
    <property type="entry name" value="Flavoproteins"/>
    <property type="match status" value="1"/>
</dbReference>
<dbReference type="Proteomes" id="UP000823616">
    <property type="component" value="Unassembled WGS sequence"/>
</dbReference>
<proteinExistence type="predicted"/>
<protein>
    <submittedName>
        <fullName evidence="1">Flavodoxin family protein</fullName>
    </submittedName>
</protein>
<reference evidence="1" key="1">
    <citation type="submission" date="2020-10" db="EMBL/GenBank/DDBJ databases">
        <authorList>
            <person name="Gilroy R."/>
        </authorList>
    </citation>
    <scope>NUCLEOTIDE SEQUENCE</scope>
    <source>
        <strain evidence="1">B3-4054</strain>
    </source>
</reference>
<evidence type="ECO:0000313" key="1">
    <source>
        <dbReference type="EMBL" id="MBO8450904.1"/>
    </source>
</evidence>
<dbReference type="AlphaFoldDB" id="A0A9D9ENU4"/>
<accession>A0A9D9ENU4</accession>
<dbReference type="EMBL" id="JADIMS010000138">
    <property type="protein sequence ID" value="MBO8450904.1"/>
    <property type="molecule type" value="Genomic_DNA"/>
</dbReference>
<comment type="caution">
    <text evidence="1">The sequence shown here is derived from an EMBL/GenBank/DDBJ whole genome shotgun (WGS) entry which is preliminary data.</text>
</comment>
<reference evidence="1" key="2">
    <citation type="journal article" date="2021" name="PeerJ">
        <title>Extensive microbial diversity within the chicken gut microbiome revealed by metagenomics and culture.</title>
        <authorList>
            <person name="Gilroy R."/>
            <person name="Ravi A."/>
            <person name="Getino M."/>
            <person name="Pursley I."/>
            <person name="Horton D.L."/>
            <person name="Alikhan N.F."/>
            <person name="Baker D."/>
            <person name="Gharbi K."/>
            <person name="Hall N."/>
            <person name="Watson M."/>
            <person name="Adriaenssens E.M."/>
            <person name="Foster-Nyarko E."/>
            <person name="Jarju S."/>
            <person name="Secka A."/>
            <person name="Antonio M."/>
            <person name="Oren A."/>
            <person name="Chaudhuri R.R."/>
            <person name="La Ragione R."/>
            <person name="Hildebrand F."/>
            <person name="Pallen M.J."/>
        </authorList>
    </citation>
    <scope>NUCLEOTIDE SEQUENCE</scope>
    <source>
        <strain evidence="1">B3-4054</strain>
    </source>
</reference>
<gene>
    <name evidence="1" type="ORF">IAA96_07345</name>
</gene>
<evidence type="ECO:0000313" key="2">
    <source>
        <dbReference type="Proteomes" id="UP000823616"/>
    </source>
</evidence>
<dbReference type="Gene3D" id="3.40.50.360">
    <property type="match status" value="1"/>
</dbReference>
<dbReference type="InterPro" id="IPR029039">
    <property type="entry name" value="Flavoprotein-like_sf"/>
</dbReference>